<feature type="domain" description="Histidine kinase" evidence="12">
    <location>
        <begin position="372"/>
        <end position="586"/>
    </location>
</feature>
<evidence type="ECO:0000259" key="13">
    <source>
        <dbReference type="PROSITE" id="PS50885"/>
    </source>
</evidence>
<dbReference type="Proteomes" id="UP000325763">
    <property type="component" value="Chromosome"/>
</dbReference>
<dbReference type="PROSITE" id="PS50109">
    <property type="entry name" value="HIS_KIN"/>
    <property type="match status" value="1"/>
</dbReference>
<dbReference type="PRINTS" id="PR00344">
    <property type="entry name" value="BCTRLSENSOR"/>
</dbReference>
<evidence type="ECO:0000313" key="16">
    <source>
        <dbReference type="Proteomes" id="UP000031526"/>
    </source>
</evidence>
<dbReference type="CDD" id="cd06225">
    <property type="entry name" value="HAMP"/>
    <property type="match status" value="1"/>
</dbReference>
<dbReference type="Gene3D" id="6.10.340.10">
    <property type="match status" value="1"/>
</dbReference>
<gene>
    <name evidence="15" type="ORF">CP978_33530</name>
    <name evidence="14" type="ORF">SNOD_33295</name>
</gene>
<evidence type="ECO:0000256" key="5">
    <source>
        <dbReference type="ARBA" id="ARBA00022679"/>
    </source>
</evidence>
<evidence type="ECO:0000256" key="4">
    <source>
        <dbReference type="ARBA" id="ARBA00022553"/>
    </source>
</evidence>
<dbReference type="Pfam" id="PF02518">
    <property type="entry name" value="HATPase_c"/>
    <property type="match status" value="1"/>
</dbReference>
<dbReference type="InterPro" id="IPR005467">
    <property type="entry name" value="His_kinase_dom"/>
</dbReference>
<evidence type="ECO:0000256" key="11">
    <source>
        <dbReference type="SAM" id="Phobius"/>
    </source>
</evidence>
<keyword evidence="6 11" id="KW-0812">Transmembrane</keyword>
<evidence type="ECO:0000256" key="7">
    <source>
        <dbReference type="ARBA" id="ARBA00022777"/>
    </source>
</evidence>
<evidence type="ECO:0000256" key="8">
    <source>
        <dbReference type="ARBA" id="ARBA00022989"/>
    </source>
</evidence>
<dbReference type="EMBL" id="CP023747">
    <property type="protein sequence ID" value="QEV42811.1"/>
    <property type="molecule type" value="Genomic_DNA"/>
</dbReference>
<evidence type="ECO:0000256" key="10">
    <source>
        <dbReference type="ARBA" id="ARBA00023136"/>
    </source>
</evidence>
<keyword evidence="10 11" id="KW-0472">Membrane</keyword>
<keyword evidence="16" id="KW-1185">Reference proteome</keyword>
<dbReference type="SUPFAM" id="SSF55874">
    <property type="entry name" value="ATPase domain of HSP90 chaperone/DNA topoisomerase II/histidine kinase"/>
    <property type="match status" value="1"/>
</dbReference>
<dbReference type="FunFam" id="3.30.565.10:FF:000006">
    <property type="entry name" value="Sensor histidine kinase WalK"/>
    <property type="match status" value="1"/>
</dbReference>
<dbReference type="EMBL" id="CP009313">
    <property type="protein sequence ID" value="AJE44317.1"/>
    <property type="molecule type" value="Genomic_DNA"/>
</dbReference>
<dbReference type="KEGG" id="snq:CP978_33530"/>
<dbReference type="Gene3D" id="1.10.287.130">
    <property type="match status" value="1"/>
</dbReference>
<dbReference type="InterPro" id="IPR050428">
    <property type="entry name" value="TCS_sensor_his_kinase"/>
</dbReference>
<comment type="catalytic activity">
    <reaction evidence="1">
        <text>ATP + protein L-histidine = ADP + protein N-phospho-L-histidine.</text>
        <dbReference type="EC" id="2.7.13.3"/>
    </reaction>
</comment>
<dbReference type="STRING" id="40318.SNOD_33295"/>
<keyword evidence="7 14" id="KW-0418">Kinase</keyword>
<evidence type="ECO:0000256" key="3">
    <source>
        <dbReference type="ARBA" id="ARBA00012438"/>
    </source>
</evidence>
<dbReference type="SMART" id="SM00388">
    <property type="entry name" value="HisKA"/>
    <property type="match status" value="1"/>
</dbReference>
<evidence type="ECO:0000256" key="2">
    <source>
        <dbReference type="ARBA" id="ARBA00004236"/>
    </source>
</evidence>
<dbReference type="SMART" id="SM00387">
    <property type="entry name" value="HATPase_c"/>
    <property type="match status" value="1"/>
</dbReference>
<dbReference type="GO" id="GO:0000155">
    <property type="term" value="F:phosphorelay sensor kinase activity"/>
    <property type="evidence" value="ECO:0007669"/>
    <property type="project" value="InterPro"/>
</dbReference>
<organism evidence="14 16">
    <name type="scientific">Streptomyces nodosus</name>
    <dbReference type="NCBI Taxonomy" id="40318"/>
    <lineage>
        <taxon>Bacteria</taxon>
        <taxon>Bacillati</taxon>
        <taxon>Actinomycetota</taxon>
        <taxon>Actinomycetes</taxon>
        <taxon>Kitasatosporales</taxon>
        <taxon>Streptomycetaceae</taxon>
        <taxon>Streptomyces</taxon>
    </lineage>
</organism>
<dbReference type="InterPro" id="IPR036097">
    <property type="entry name" value="HisK_dim/P_sf"/>
</dbReference>
<dbReference type="Pfam" id="PF00512">
    <property type="entry name" value="HisKA"/>
    <property type="match status" value="1"/>
</dbReference>
<dbReference type="SMART" id="SM00304">
    <property type="entry name" value="HAMP"/>
    <property type="match status" value="1"/>
</dbReference>
<dbReference type="Pfam" id="PF00672">
    <property type="entry name" value="HAMP"/>
    <property type="match status" value="1"/>
</dbReference>
<dbReference type="PANTHER" id="PTHR45436">
    <property type="entry name" value="SENSOR HISTIDINE KINASE YKOH"/>
    <property type="match status" value="1"/>
</dbReference>
<dbReference type="Gene3D" id="3.30.565.10">
    <property type="entry name" value="Histidine kinase-like ATPase, C-terminal domain"/>
    <property type="match status" value="1"/>
</dbReference>
<dbReference type="PROSITE" id="PS50885">
    <property type="entry name" value="HAMP"/>
    <property type="match status" value="1"/>
</dbReference>
<accession>A0A0B5DVS7</accession>
<dbReference type="InterPro" id="IPR003594">
    <property type="entry name" value="HATPase_dom"/>
</dbReference>
<dbReference type="InterPro" id="IPR004358">
    <property type="entry name" value="Sig_transdc_His_kin-like_C"/>
</dbReference>
<keyword evidence="5" id="KW-0808">Transferase</keyword>
<proteinExistence type="predicted"/>
<evidence type="ECO:0000313" key="15">
    <source>
        <dbReference type="EMBL" id="QEV42811.1"/>
    </source>
</evidence>
<reference evidence="15 17" key="3">
    <citation type="submission" date="2017-09" db="EMBL/GenBank/DDBJ databases">
        <title>Streptomyces genome completion.</title>
        <authorList>
            <person name="Lee N."/>
            <person name="Cho B.-K."/>
        </authorList>
    </citation>
    <scope>NUCLEOTIDE SEQUENCE [LARGE SCALE GENOMIC DNA]</scope>
    <source>
        <strain evidence="15 17">ATCC 14899</strain>
    </source>
</reference>
<comment type="subcellular location">
    <subcellularLocation>
        <location evidence="2">Cell membrane</location>
    </subcellularLocation>
</comment>
<evidence type="ECO:0000256" key="6">
    <source>
        <dbReference type="ARBA" id="ARBA00022692"/>
    </source>
</evidence>
<protein>
    <recommendedName>
        <fullName evidence="3">histidine kinase</fullName>
        <ecNumber evidence="3">2.7.13.3</ecNumber>
    </recommendedName>
</protein>
<dbReference type="CDD" id="cd00082">
    <property type="entry name" value="HisKA"/>
    <property type="match status" value="1"/>
</dbReference>
<dbReference type="CDD" id="cd00075">
    <property type="entry name" value="HATPase"/>
    <property type="match status" value="1"/>
</dbReference>
<keyword evidence="4" id="KW-0597">Phosphoprotein</keyword>
<keyword evidence="8 11" id="KW-1133">Transmembrane helix</keyword>
<dbReference type="OrthoDB" id="9757990at2"/>
<evidence type="ECO:0000256" key="1">
    <source>
        <dbReference type="ARBA" id="ARBA00000085"/>
    </source>
</evidence>
<dbReference type="InterPro" id="IPR003661">
    <property type="entry name" value="HisK_dim/P_dom"/>
</dbReference>
<evidence type="ECO:0000313" key="17">
    <source>
        <dbReference type="Proteomes" id="UP000325763"/>
    </source>
</evidence>
<name>A0A0B5DVS7_9ACTN</name>
<dbReference type="HOGENOM" id="CLU_000445_89_6_11"/>
<reference evidence="16" key="1">
    <citation type="submission" date="2014-09" db="EMBL/GenBank/DDBJ databases">
        <title>Sequence of the Streptomyces nodosus genome.</title>
        <authorList>
            <person name="Sweeney P."/>
            <person name="Stephens N."/>
            <person name="Murphy C."/>
            <person name="Caffrey P."/>
        </authorList>
    </citation>
    <scope>NUCLEOTIDE SEQUENCE [LARGE SCALE GENOMIC DNA]</scope>
    <source>
        <strain evidence="16">ATCC 14899</strain>
    </source>
</reference>
<reference evidence="14 16" key="2">
    <citation type="journal article" date="2016" name="Appl. Microbiol. Biotechnol.">
        <title>Exploiting the genome sequence of Streptomyces nodosus for enhanced antibiotic production.</title>
        <authorList>
            <person name="Sweeney P."/>
            <person name="Murphy C.D."/>
            <person name="Caffrey P."/>
        </authorList>
    </citation>
    <scope>NUCLEOTIDE SEQUENCE [LARGE SCALE GENOMIC DNA]</scope>
    <source>
        <strain evidence="14 16">ATCC 14899</strain>
    </source>
</reference>
<dbReference type="RefSeq" id="WP_043447335.1">
    <property type="nucleotide sequence ID" value="NZ_CP009313.1"/>
</dbReference>
<dbReference type="Proteomes" id="UP000031526">
    <property type="component" value="Chromosome"/>
</dbReference>
<feature type="transmembrane region" description="Helical" evidence="11">
    <location>
        <begin position="12"/>
        <end position="35"/>
    </location>
</feature>
<sequence length="593" mass="63996">MLPEVPLHRSLLFRLLLTSVVIAVCSVAATAWLAVQTTTRAVTEARGHVLSEDTDILRRLSGFAATHPRWDGVQSVVTELSRTTGRRISLTTTGGDVIADSASQGVRPSTQASAIVDPLHVDTYTSPGAQLGGIDPRAVGPYLLSDSERAQLRTLADERLACLRKQGLDGDIEETPSGRPRVNSAAEVPWQCADGKLNTPTSGELAALNELNKFFQTCLGSHDAFLSLPGSEREAYVHSKRIDEKYDEKARNCADESRRRQLGPYVAPAAELYLGDVSRSDPRFDLSTANKIKVIGVTGLILVLTIAITSVVAVRLVRPLRVLAAAAQHPADQHIRVPVTTRDETGYLAAAFNEFTARRERLEAQRKAMVSDIAHELRTPLTNIRGWLEVTRDGIVEPDPALIASLHEEALLLQRVVDDLQDLAAADAGTLKLHRELLSAGELLSHVAAAHGAQAEASGITLLQQVPDGVQLDADPVRMRQIVGNLVSNAIRHTPAGGTITLTAEQTDDHVLLTVRDTGSGIAPGDLPHIFDRFWRSEKSRSRRTGGSGLGLAIVRHLVTAHGGTVTAMSDPGVETAFTLNLPNPQRAEQHRE</sequence>
<dbReference type="EC" id="2.7.13.3" evidence="3"/>
<dbReference type="PANTHER" id="PTHR45436:SF5">
    <property type="entry name" value="SENSOR HISTIDINE KINASE TRCS"/>
    <property type="match status" value="1"/>
</dbReference>
<dbReference type="InterPro" id="IPR003660">
    <property type="entry name" value="HAMP_dom"/>
</dbReference>
<dbReference type="InterPro" id="IPR036890">
    <property type="entry name" value="HATPase_C_sf"/>
</dbReference>
<keyword evidence="9" id="KW-0902">Two-component regulatory system</keyword>
<dbReference type="SUPFAM" id="SSF47384">
    <property type="entry name" value="Homodimeric domain of signal transducing histidine kinase"/>
    <property type="match status" value="1"/>
</dbReference>
<evidence type="ECO:0000313" key="14">
    <source>
        <dbReference type="EMBL" id="AJE44317.1"/>
    </source>
</evidence>
<feature type="domain" description="HAMP" evidence="13">
    <location>
        <begin position="314"/>
        <end position="364"/>
    </location>
</feature>
<feature type="transmembrane region" description="Helical" evidence="11">
    <location>
        <begin position="294"/>
        <end position="314"/>
    </location>
</feature>
<evidence type="ECO:0000256" key="9">
    <source>
        <dbReference type="ARBA" id="ARBA00023012"/>
    </source>
</evidence>
<dbReference type="AlphaFoldDB" id="A0A0B5DVS7"/>
<dbReference type="GO" id="GO:0005886">
    <property type="term" value="C:plasma membrane"/>
    <property type="evidence" value="ECO:0007669"/>
    <property type="project" value="UniProtKB-SubCell"/>
</dbReference>
<evidence type="ECO:0000259" key="12">
    <source>
        <dbReference type="PROSITE" id="PS50109"/>
    </source>
</evidence>